<dbReference type="Proteomes" id="UP001227268">
    <property type="component" value="Unassembled WGS sequence"/>
</dbReference>
<comment type="caution">
    <text evidence="1">The sequence shown here is derived from an EMBL/GenBank/DDBJ whole genome shotgun (WGS) entry which is preliminary data.</text>
</comment>
<keyword evidence="2" id="KW-1185">Reference proteome</keyword>
<accession>A0ACC2W810</accession>
<evidence type="ECO:0000313" key="1">
    <source>
        <dbReference type="EMBL" id="KAJ9107354.1"/>
    </source>
</evidence>
<protein>
    <submittedName>
        <fullName evidence="1">Uncharacterized protein</fullName>
    </submittedName>
</protein>
<sequence>MWAIGIRVKVHYIPFHAHCKQALSRHPFEIAKSLSQHADSRKCLLLPSPLAGLEVKGLKCPLLGSEPCELRVITGGHLRYSANVRLECRGLSAFYGKVDTDEERFKASYAEIFYDSTLLGADIYGDSEELLGKWFQRTGKRSEIFLTTKFANKVLGSGGAQRVIDSSPEYCKEACEKSLKRLGVDYIDLYYCHRVDKKTPIEKTMQAMVELKEQGKIKYIGLSEVSAATIRRACAVAHVDAVQMEYSPFSLEVEQFGVLDACRELGVALVAYSPLGRGMLTGQYTKPSDFEEGDFRRINPRFSEENFPKNLRAAQALREIAERKSCTPGQLALAWLLAQDPLVIPIPGTKKVKYLEENVRALDVVLTDEEEKEVRAVLERAGAGAGAQGARYPEAMLSALFADTVPL</sequence>
<organism evidence="1 2">
    <name type="scientific">Naganishia friedmannii</name>
    <dbReference type="NCBI Taxonomy" id="89922"/>
    <lineage>
        <taxon>Eukaryota</taxon>
        <taxon>Fungi</taxon>
        <taxon>Dikarya</taxon>
        <taxon>Basidiomycota</taxon>
        <taxon>Agaricomycotina</taxon>
        <taxon>Tremellomycetes</taxon>
        <taxon>Filobasidiales</taxon>
        <taxon>Filobasidiaceae</taxon>
        <taxon>Naganishia</taxon>
    </lineage>
</organism>
<reference evidence="1" key="1">
    <citation type="submission" date="2023-04" db="EMBL/GenBank/DDBJ databases">
        <title>Draft Genome sequencing of Naganishia species isolated from polar environments using Oxford Nanopore Technology.</title>
        <authorList>
            <person name="Leo P."/>
            <person name="Venkateswaran K."/>
        </authorList>
    </citation>
    <scope>NUCLEOTIDE SEQUENCE</scope>
    <source>
        <strain evidence="1">MNA-CCFEE 5423</strain>
    </source>
</reference>
<gene>
    <name evidence="1" type="ORF">QFC21_000804</name>
</gene>
<dbReference type="EMBL" id="JASBWT010000002">
    <property type="protein sequence ID" value="KAJ9107354.1"/>
    <property type="molecule type" value="Genomic_DNA"/>
</dbReference>
<proteinExistence type="predicted"/>
<evidence type="ECO:0000313" key="2">
    <source>
        <dbReference type="Proteomes" id="UP001227268"/>
    </source>
</evidence>
<name>A0ACC2W810_9TREE</name>